<dbReference type="Proteomes" id="UP000078492">
    <property type="component" value="Unassembled WGS sequence"/>
</dbReference>
<protein>
    <submittedName>
        <fullName evidence="1">Uncharacterized protein</fullName>
    </submittedName>
</protein>
<feature type="non-terminal residue" evidence="1">
    <location>
        <position position="1"/>
    </location>
</feature>
<reference evidence="1 2" key="1">
    <citation type="submission" date="2015-09" db="EMBL/GenBank/DDBJ databases">
        <title>Trachymyrmex cornetzi WGS genome.</title>
        <authorList>
            <person name="Nygaard S."/>
            <person name="Hu H."/>
            <person name="Boomsma J."/>
            <person name="Zhang G."/>
        </authorList>
    </citation>
    <scope>NUCLEOTIDE SEQUENCE [LARGE SCALE GENOMIC DNA]</scope>
    <source>
        <strain evidence="1">Tcor2-1</strain>
        <tissue evidence="1">Whole body</tissue>
    </source>
</reference>
<proteinExistence type="predicted"/>
<sequence length="101" mass="11780">FSLNVQHFEFDTCIVIVRFRRIFNHSHVNIPFESRDGKSILLVMSPGPQPISIHVPDILFKSLANSFITIDALCFCIPLEEAYFAGFTMFNCLYYYTLHHY</sequence>
<dbReference type="EMBL" id="KQ980228">
    <property type="protein sequence ID" value="KYN17166.1"/>
    <property type="molecule type" value="Genomic_DNA"/>
</dbReference>
<evidence type="ECO:0000313" key="1">
    <source>
        <dbReference type="EMBL" id="KYN17166.1"/>
    </source>
</evidence>
<dbReference type="AlphaFoldDB" id="A0A151J401"/>
<keyword evidence="2" id="KW-1185">Reference proteome</keyword>
<evidence type="ECO:0000313" key="2">
    <source>
        <dbReference type="Proteomes" id="UP000078492"/>
    </source>
</evidence>
<organism evidence="1 2">
    <name type="scientific">Trachymyrmex cornetzi</name>
    <dbReference type="NCBI Taxonomy" id="471704"/>
    <lineage>
        <taxon>Eukaryota</taxon>
        <taxon>Metazoa</taxon>
        <taxon>Ecdysozoa</taxon>
        <taxon>Arthropoda</taxon>
        <taxon>Hexapoda</taxon>
        <taxon>Insecta</taxon>
        <taxon>Pterygota</taxon>
        <taxon>Neoptera</taxon>
        <taxon>Endopterygota</taxon>
        <taxon>Hymenoptera</taxon>
        <taxon>Apocrita</taxon>
        <taxon>Aculeata</taxon>
        <taxon>Formicoidea</taxon>
        <taxon>Formicidae</taxon>
        <taxon>Myrmicinae</taxon>
        <taxon>Trachymyrmex</taxon>
    </lineage>
</organism>
<name>A0A151J401_9HYME</name>
<accession>A0A151J401</accession>
<gene>
    <name evidence="1" type="ORF">ALC57_10578</name>
</gene>